<keyword evidence="3" id="KW-1185">Reference proteome</keyword>
<dbReference type="PANTHER" id="PTHR33395">
    <property type="entry name" value="TRANSCRIPTASE, PUTATIVE-RELATED-RELATED"/>
    <property type="match status" value="1"/>
</dbReference>
<reference evidence="2" key="1">
    <citation type="submission" date="2023-07" db="EMBL/GenBank/DDBJ databases">
        <title>Chromosome-level genome assembly of Artemia franciscana.</title>
        <authorList>
            <person name="Jo E."/>
        </authorList>
    </citation>
    <scope>NUCLEOTIDE SEQUENCE</scope>
    <source>
        <tissue evidence="2">Whole body</tissue>
    </source>
</reference>
<dbReference type="InterPro" id="IPR036691">
    <property type="entry name" value="Endo/exonu/phosph_ase_sf"/>
</dbReference>
<dbReference type="Pfam" id="PF14529">
    <property type="entry name" value="Exo_endo_phos_2"/>
    <property type="match status" value="1"/>
</dbReference>
<organism evidence="2 3">
    <name type="scientific">Artemia franciscana</name>
    <name type="common">Brine shrimp</name>
    <name type="synonym">Artemia sanfranciscana</name>
    <dbReference type="NCBI Taxonomy" id="6661"/>
    <lineage>
        <taxon>Eukaryota</taxon>
        <taxon>Metazoa</taxon>
        <taxon>Ecdysozoa</taxon>
        <taxon>Arthropoda</taxon>
        <taxon>Crustacea</taxon>
        <taxon>Branchiopoda</taxon>
        <taxon>Anostraca</taxon>
        <taxon>Artemiidae</taxon>
        <taxon>Artemia</taxon>
    </lineage>
</organism>
<feature type="domain" description="Endonuclease/exonuclease/phosphatase" evidence="1">
    <location>
        <begin position="82"/>
        <end position="203"/>
    </location>
</feature>
<sequence>MSVHKPNFVVVTESLPKNSPYPKAYFQQVEGYTSLVNTKYKHEFFVYVHLLLKHTEVNDPLALSINRCLVIDVKIPSSTNSIRITAVYRSPIVNELSPNNNANLLQYLQNVSTISAGVLVVGDFNLPSIDQKNQITSLSEQSFEHHFLQNLQNMYLCKHIQEPTQFWDDLTPSVFDLVITKSPDNVRNIEILPPLGKSDHTIVKLLLKCSGDDSTPQKQILKYNYTKDEYESF</sequence>
<dbReference type="GO" id="GO:0031012">
    <property type="term" value="C:extracellular matrix"/>
    <property type="evidence" value="ECO:0007669"/>
    <property type="project" value="TreeGrafter"/>
</dbReference>
<evidence type="ECO:0000313" key="2">
    <source>
        <dbReference type="EMBL" id="KAK2711587.1"/>
    </source>
</evidence>
<name>A0AA88HVF6_ARTSF</name>
<comment type="caution">
    <text evidence="2">The sequence shown here is derived from an EMBL/GenBank/DDBJ whole genome shotgun (WGS) entry which is preliminary data.</text>
</comment>
<dbReference type="SUPFAM" id="SSF56219">
    <property type="entry name" value="DNase I-like"/>
    <property type="match status" value="1"/>
</dbReference>
<dbReference type="PANTHER" id="PTHR33395:SF22">
    <property type="entry name" value="REVERSE TRANSCRIPTASE DOMAIN-CONTAINING PROTEIN"/>
    <property type="match status" value="1"/>
</dbReference>
<evidence type="ECO:0000259" key="1">
    <source>
        <dbReference type="Pfam" id="PF14529"/>
    </source>
</evidence>
<dbReference type="GO" id="GO:0007508">
    <property type="term" value="P:larval heart development"/>
    <property type="evidence" value="ECO:0007669"/>
    <property type="project" value="TreeGrafter"/>
</dbReference>
<evidence type="ECO:0000313" key="3">
    <source>
        <dbReference type="Proteomes" id="UP001187531"/>
    </source>
</evidence>
<dbReference type="AlphaFoldDB" id="A0AA88HVF6"/>
<dbReference type="Gene3D" id="3.60.10.10">
    <property type="entry name" value="Endonuclease/exonuclease/phosphatase"/>
    <property type="match status" value="1"/>
</dbReference>
<proteinExistence type="predicted"/>
<protein>
    <recommendedName>
        <fullName evidence="1">Endonuclease/exonuclease/phosphatase domain-containing protein</fullName>
    </recommendedName>
</protein>
<dbReference type="EMBL" id="JAVRJZ010000016">
    <property type="protein sequence ID" value="KAK2711587.1"/>
    <property type="molecule type" value="Genomic_DNA"/>
</dbReference>
<dbReference type="InterPro" id="IPR005135">
    <property type="entry name" value="Endo/exonuclease/phosphatase"/>
</dbReference>
<dbReference type="GO" id="GO:0003824">
    <property type="term" value="F:catalytic activity"/>
    <property type="evidence" value="ECO:0007669"/>
    <property type="project" value="InterPro"/>
</dbReference>
<gene>
    <name evidence="2" type="ORF">QYM36_012662</name>
</gene>
<dbReference type="GO" id="GO:0061343">
    <property type="term" value="P:cell adhesion involved in heart morphogenesis"/>
    <property type="evidence" value="ECO:0007669"/>
    <property type="project" value="TreeGrafter"/>
</dbReference>
<dbReference type="Proteomes" id="UP001187531">
    <property type="component" value="Unassembled WGS sequence"/>
</dbReference>
<accession>A0AA88HVF6</accession>